<dbReference type="OrthoDB" id="7502877at2"/>
<dbReference type="AlphaFoldDB" id="A0A437GY65"/>
<keyword evidence="1" id="KW-0812">Transmembrane</keyword>
<evidence type="ECO:0008006" key="4">
    <source>
        <dbReference type="Google" id="ProtNLM"/>
    </source>
</evidence>
<keyword evidence="1" id="KW-0472">Membrane</keyword>
<reference evidence="2 3" key="1">
    <citation type="submission" date="2018-12" db="EMBL/GenBank/DDBJ databases">
        <title>Croceicoccus ponticola sp. nov., a lipolytic bacterium isolated from seawater.</title>
        <authorList>
            <person name="Yoon J.-H."/>
        </authorList>
    </citation>
    <scope>NUCLEOTIDE SEQUENCE [LARGE SCALE GENOMIC DNA]</scope>
    <source>
        <strain evidence="2 3">GM-16</strain>
    </source>
</reference>
<dbReference type="RefSeq" id="WP_127612103.1">
    <property type="nucleotide sequence ID" value="NZ_RXOL01000002.1"/>
</dbReference>
<keyword evidence="1" id="KW-1133">Transmembrane helix</keyword>
<feature type="transmembrane region" description="Helical" evidence="1">
    <location>
        <begin position="21"/>
        <end position="39"/>
    </location>
</feature>
<dbReference type="Proteomes" id="UP000283003">
    <property type="component" value="Unassembled WGS sequence"/>
</dbReference>
<accession>A0A437GY65</accession>
<name>A0A437GY65_9SPHN</name>
<sequence length="392" mass="40971">MPKPDQAQQRSQGKPRAVARWGLAALTLAYCVAAFGSAMDRTSERTLAAQASVPGPFRAFADIAQARLALNSQAADQGLDAAARAIRSRPIDAAGPSLLGTALALKGDLAGADAAFRVAAAGGWRDPMTQIYWANESIRSGDWDLAASRVDALMRAHPRLPGIDEFRAQLENDPRGLEALAQLIARHPPWLQSYLSVDTSMPADMLVQRGLVMERAGALSGPAGCELVRTLTATLLQLGKGAAADRVWRAHCPAATGLAKLGSGQTSGGFGQSDDPFGWQRVPGGEVRYTVEGDGRAVTVENLSPSAQLVASRPYAVDPGAVTLTWDARDADGDRSDKIDLSLDCGVPTRPPFGGATSRTVTAGECGVKTVGIWVASGSGPVTVRSIAAKPR</sequence>
<dbReference type="SUPFAM" id="SSF48452">
    <property type="entry name" value="TPR-like"/>
    <property type="match status" value="1"/>
</dbReference>
<organism evidence="2 3">
    <name type="scientific">Croceicoccus ponticola</name>
    <dbReference type="NCBI Taxonomy" id="2217664"/>
    <lineage>
        <taxon>Bacteria</taxon>
        <taxon>Pseudomonadati</taxon>
        <taxon>Pseudomonadota</taxon>
        <taxon>Alphaproteobacteria</taxon>
        <taxon>Sphingomonadales</taxon>
        <taxon>Erythrobacteraceae</taxon>
        <taxon>Croceicoccus</taxon>
    </lineage>
</organism>
<evidence type="ECO:0000256" key="1">
    <source>
        <dbReference type="SAM" id="Phobius"/>
    </source>
</evidence>
<dbReference type="EMBL" id="RXOL01000002">
    <property type="protein sequence ID" value="RVQ67596.1"/>
    <property type="molecule type" value="Genomic_DNA"/>
</dbReference>
<gene>
    <name evidence="2" type="ORF">EKN06_06515</name>
</gene>
<evidence type="ECO:0000313" key="2">
    <source>
        <dbReference type="EMBL" id="RVQ67596.1"/>
    </source>
</evidence>
<keyword evidence="3" id="KW-1185">Reference proteome</keyword>
<proteinExistence type="predicted"/>
<dbReference type="InterPro" id="IPR011990">
    <property type="entry name" value="TPR-like_helical_dom_sf"/>
</dbReference>
<protein>
    <recommendedName>
        <fullName evidence="4">Tetratricopeptide repeat protein</fullName>
    </recommendedName>
</protein>
<comment type="caution">
    <text evidence="2">The sequence shown here is derived from an EMBL/GenBank/DDBJ whole genome shotgun (WGS) entry which is preliminary data.</text>
</comment>
<evidence type="ECO:0000313" key="3">
    <source>
        <dbReference type="Proteomes" id="UP000283003"/>
    </source>
</evidence>